<dbReference type="InParanoid" id="A0A3G9JS20"/>
<sequence>MKKIIIVLCMMLMSMTPIYAQEKSLTTYVGALNCFAVDDDVTLKIDIAHPKIMKVVNGNSIMATKAGQTTMKVTIDEQVYPFKVIVKKKKLVAFKNLKDRKAWIGKMNEKQAKKAYKEALVLVKQALSPNKEKTLKRLTLLLRHYFDQMATYNTKGKHYNDPYGYFVDHKVTCAGATRATGLCLNILGYRFEHVNANKYDHQWARTKVGKSYYAVDPFTYICAKEPGVRQLPKEMTSDLMDDSLFEISL</sequence>
<evidence type="ECO:0000313" key="3">
    <source>
        <dbReference type="Proteomes" id="UP000268059"/>
    </source>
</evidence>
<evidence type="ECO:0000256" key="1">
    <source>
        <dbReference type="SAM" id="SignalP"/>
    </source>
</evidence>
<evidence type="ECO:0008006" key="4">
    <source>
        <dbReference type="Google" id="ProtNLM"/>
    </source>
</evidence>
<feature type="signal peptide" evidence="1">
    <location>
        <begin position="1"/>
        <end position="20"/>
    </location>
</feature>
<dbReference type="KEGG" id="ebm:SG0102_21120"/>
<name>A0A3G9JS20_9FIRM</name>
<accession>A0A3G9JS20</accession>
<dbReference type="Proteomes" id="UP000268059">
    <property type="component" value="Chromosome"/>
</dbReference>
<reference evidence="2 3" key="1">
    <citation type="submission" date="2018-11" db="EMBL/GenBank/DDBJ databases">
        <title>Novel Erysipelotrichaceae bacterium isolated from small intestine of a swine.</title>
        <authorList>
            <person name="Kim J.S."/>
            <person name="Choe H."/>
            <person name="Lee Y.R."/>
            <person name="Kim K.M."/>
            <person name="Park D.S."/>
        </authorList>
    </citation>
    <scope>NUCLEOTIDE SEQUENCE [LARGE SCALE GENOMIC DNA]</scope>
    <source>
        <strain evidence="2 3">SG0102</strain>
    </source>
</reference>
<protein>
    <recommendedName>
        <fullName evidence="4">Transglutaminase-like domain-containing protein</fullName>
    </recommendedName>
</protein>
<proteinExistence type="predicted"/>
<keyword evidence="3" id="KW-1185">Reference proteome</keyword>
<feature type="chain" id="PRO_5018097437" description="Transglutaminase-like domain-containing protein" evidence="1">
    <location>
        <begin position="21"/>
        <end position="249"/>
    </location>
</feature>
<gene>
    <name evidence="2" type="ORF">SG0102_21120</name>
</gene>
<dbReference type="OrthoDB" id="1998815at2"/>
<keyword evidence="1" id="KW-0732">Signal</keyword>
<dbReference type="RefSeq" id="WP_125119929.1">
    <property type="nucleotide sequence ID" value="NZ_AP019309.1"/>
</dbReference>
<dbReference type="EMBL" id="AP019309">
    <property type="protein sequence ID" value="BBH27178.1"/>
    <property type="molecule type" value="Genomic_DNA"/>
</dbReference>
<dbReference type="AlphaFoldDB" id="A0A3G9JS20"/>
<evidence type="ECO:0000313" key="2">
    <source>
        <dbReference type="EMBL" id="BBH27178.1"/>
    </source>
</evidence>
<organism evidence="2 3">
    <name type="scientific">Intestinibaculum porci</name>
    <dbReference type="NCBI Taxonomy" id="2487118"/>
    <lineage>
        <taxon>Bacteria</taxon>
        <taxon>Bacillati</taxon>
        <taxon>Bacillota</taxon>
        <taxon>Erysipelotrichia</taxon>
        <taxon>Erysipelotrichales</taxon>
        <taxon>Erysipelotrichaceae</taxon>
        <taxon>Intestinibaculum</taxon>
    </lineage>
</organism>